<keyword evidence="9" id="KW-1185">Reference proteome</keyword>
<feature type="region of interest" description="Disordered" evidence="6">
    <location>
        <begin position="233"/>
        <end position="265"/>
    </location>
</feature>
<dbReference type="GO" id="GO:0042063">
    <property type="term" value="P:gliogenesis"/>
    <property type="evidence" value="ECO:0007669"/>
    <property type="project" value="TreeGrafter"/>
</dbReference>
<keyword evidence="4" id="KW-0804">Transcription</keyword>
<feature type="compositionally biased region" description="Low complexity" evidence="6">
    <location>
        <begin position="328"/>
        <end position="342"/>
    </location>
</feature>
<evidence type="ECO:0000256" key="6">
    <source>
        <dbReference type="SAM" id="MobiDB-lite"/>
    </source>
</evidence>
<evidence type="ECO:0000313" key="8">
    <source>
        <dbReference type="EMBL" id="KAK2167684.1"/>
    </source>
</evidence>
<dbReference type="InterPro" id="IPR043021">
    <property type="entry name" value="GCM_small"/>
</dbReference>
<keyword evidence="3" id="KW-0238">DNA-binding</keyword>
<dbReference type="PANTHER" id="PTHR12414">
    <property type="entry name" value="GLIAL CELLS MISSING RELATED/GLIDE"/>
    <property type="match status" value="1"/>
</dbReference>
<dbReference type="Gene3D" id="3.30.70.3530">
    <property type="entry name" value="GCM motif"/>
    <property type="match status" value="1"/>
</dbReference>
<feature type="compositionally biased region" description="Basic and acidic residues" evidence="6">
    <location>
        <begin position="233"/>
        <end position="259"/>
    </location>
</feature>
<dbReference type="Gene3D" id="2.20.25.670">
    <property type="entry name" value="GCM domain, large subdomain"/>
    <property type="match status" value="1"/>
</dbReference>
<dbReference type="GO" id="GO:0005634">
    <property type="term" value="C:nucleus"/>
    <property type="evidence" value="ECO:0007669"/>
    <property type="project" value="TreeGrafter"/>
</dbReference>
<keyword evidence="1" id="KW-0217">Developmental protein</keyword>
<gene>
    <name evidence="8" type="ORF">LSH36_25g04041</name>
</gene>
<keyword evidence="2" id="KW-0805">Transcription regulation</keyword>
<comment type="caution">
    <text evidence="8">The sequence shown here is derived from an EMBL/GenBank/DDBJ whole genome shotgun (WGS) entry which is preliminary data.</text>
</comment>
<evidence type="ECO:0000259" key="7">
    <source>
        <dbReference type="PROSITE" id="PS50807"/>
    </source>
</evidence>
<evidence type="ECO:0000256" key="4">
    <source>
        <dbReference type="ARBA" id="ARBA00023163"/>
    </source>
</evidence>
<reference evidence="8" key="1">
    <citation type="journal article" date="2023" name="Mol. Biol. Evol.">
        <title>Third-Generation Sequencing Reveals the Adaptive Role of the Epigenome in Three Deep-Sea Polychaetes.</title>
        <authorList>
            <person name="Perez M."/>
            <person name="Aroh O."/>
            <person name="Sun Y."/>
            <person name="Lan Y."/>
            <person name="Juniper S.K."/>
            <person name="Young C.R."/>
            <person name="Angers B."/>
            <person name="Qian P.Y."/>
        </authorList>
    </citation>
    <scope>NUCLEOTIDE SEQUENCE</scope>
    <source>
        <strain evidence="8">P08H-3</strain>
    </source>
</reference>
<keyword evidence="5" id="KW-0539">Nucleus</keyword>
<dbReference type="InterPro" id="IPR036115">
    <property type="entry name" value="GCM_dom_sf"/>
</dbReference>
<dbReference type="PROSITE" id="PS50807">
    <property type="entry name" value="GCM"/>
    <property type="match status" value="1"/>
</dbReference>
<dbReference type="AlphaFoldDB" id="A0AAD9KAH6"/>
<dbReference type="Proteomes" id="UP001208570">
    <property type="component" value="Unassembled WGS sequence"/>
</dbReference>
<evidence type="ECO:0000256" key="3">
    <source>
        <dbReference type="ARBA" id="ARBA00023125"/>
    </source>
</evidence>
<evidence type="ECO:0000256" key="5">
    <source>
        <dbReference type="ARBA" id="ARBA00023242"/>
    </source>
</evidence>
<feature type="region of interest" description="Disordered" evidence="6">
    <location>
        <begin position="605"/>
        <end position="656"/>
    </location>
</feature>
<dbReference type="SUPFAM" id="SSF90073">
    <property type="entry name" value="GCM domain"/>
    <property type="match status" value="1"/>
</dbReference>
<feature type="region of interest" description="Disordered" evidence="6">
    <location>
        <begin position="319"/>
        <end position="342"/>
    </location>
</feature>
<feature type="region of interest" description="Disordered" evidence="6">
    <location>
        <begin position="488"/>
        <end position="507"/>
    </location>
</feature>
<evidence type="ECO:0000256" key="2">
    <source>
        <dbReference type="ARBA" id="ARBA00023015"/>
    </source>
</evidence>
<sequence length="717" mass="79136">MLVTHYVTTAALFNHIVQDYFVASQPLDALSASAASLSHRPISVQLFVDRQPISVLDEGARRVQRCVSEENRMPSPSIESGNPTAPCDDTKHQWDINDTNLPVVREHETFQVWPDSHCKHIYLEECEEARRHSSGWAMRNTNNHNVSILKKSCLGVLVCTVRCTMDSGNSVRLRPAICDKARKKQLGKPCPNPRCHGRLELQPCRGHCGYPVTHFWRHVSGYIFFQAKGVHDHPRPEAKNSTEARRHPYKDGRISIFDRRSRKRSLQTTHLSYPLAKIQHVQPTSSSIQPLVIAPVKAPVCSCPPFECTCRVMSSHATNQQPPQPICSSSSNNNNNNNNNNSSCLYNSHQTAIDSKSAFIDINDFHFSPEWKESYSDYFDFGATSLCYDGYKNVGMKPTPPPLSSSASSYATYQMNSTANTVKSYMDDFSTGIFLNSEQSSCPGGSSSKTEMMMVSSDCMYSGGENQSALTCTVMAQDSLNISSTDSGILSLGSSNPSPSSNSDTSRLQYSADQTMIDEFDLSHPGNILSLDLPLTKQEPSAATSAALALRENKRSLTSSLMTALLPSITAFLDEDKVKHQQVATSQTDYSQSIFSPEATKSELISSSSSQSVQPASPPYTESSPHSLIELQPVGSTPSARHANHSASSCTAKLADRNNPYTNEQSLLQLYDALLEKDHILPQNTYQDTLTHTEFDTLSFYNADIYDSSCPMANLVN</sequence>
<name>A0AAD9KAH6_9ANNE</name>
<dbReference type="InterPro" id="IPR043020">
    <property type="entry name" value="GCM_large"/>
</dbReference>
<dbReference type="GO" id="GO:0001228">
    <property type="term" value="F:DNA-binding transcription activator activity, RNA polymerase II-specific"/>
    <property type="evidence" value="ECO:0007669"/>
    <property type="project" value="InterPro"/>
</dbReference>
<dbReference type="EMBL" id="JAODUP010000025">
    <property type="protein sequence ID" value="KAK2167684.1"/>
    <property type="molecule type" value="Genomic_DNA"/>
</dbReference>
<evidence type="ECO:0000313" key="9">
    <source>
        <dbReference type="Proteomes" id="UP001208570"/>
    </source>
</evidence>
<protein>
    <recommendedName>
        <fullName evidence="7">GCM domain-containing protein</fullName>
    </recommendedName>
</protein>
<accession>A0AAD9KAH6</accession>
<dbReference type="GO" id="GO:0000978">
    <property type="term" value="F:RNA polymerase II cis-regulatory region sequence-specific DNA binding"/>
    <property type="evidence" value="ECO:0007669"/>
    <property type="project" value="TreeGrafter"/>
</dbReference>
<feature type="compositionally biased region" description="Polar residues" evidence="6">
    <location>
        <begin position="634"/>
        <end position="651"/>
    </location>
</feature>
<proteinExistence type="predicted"/>
<dbReference type="InterPro" id="IPR039791">
    <property type="entry name" value="GCM"/>
</dbReference>
<feature type="domain" description="GCM" evidence="7">
    <location>
        <begin position="92"/>
        <end position="248"/>
    </location>
</feature>
<organism evidence="8 9">
    <name type="scientific">Paralvinella palmiformis</name>
    <dbReference type="NCBI Taxonomy" id="53620"/>
    <lineage>
        <taxon>Eukaryota</taxon>
        <taxon>Metazoa</taxon>
        <taxon>Spiralia</taxon>
        <taxon>Lophotrochozoa</taxon>
        <taxon>Annelida</taxon>
        <taxon>Polychaeta</taxon>
        <taxon>Sedentaria</taxon>
        <taxon>Canalipalpata</taxon>
        <taxon>Terebellida</taxon>
        <taxon>Terebelliformia</taxon>
        <taxon>Alvinellidae</taxon>
        <taxon>Paralvinella</taxon>
    </lineage>
</organism>
<feature type="compositionally biased region" description="Low complexity" evidence="6">
    <location>
        <begin position="488"/>
        <end position="503"/>
    </location>
</feature>
<feature type="compositionally biased region" description="Low complexity" evidence="6">
    <location>
        <begin position="606"/>
        <end position="615"/>
    </location>
</feature>
<evidence type="ECO:0000256" key="1">
    <source>
        <dbReference type="ARBA" id="ARBA00022473"/>
    </source>
</evidence>
<dbReference type="InterPro" id="IPR003902">
    <property type="entry name" value="Tscrpt_reg_GCM"/>
</dbReference>
<dbReference type="PANTHER" id="PTHR12414:SF8">
    <property type="entry name" value="TRANSCRIPTION FACTOR GLIAL CELLS MISSING-RELATED"/>
    <property type="match status" value="1"/>
</dbReference>
<dbReference type="Pfam" id="PF03615">
    <property type="entry name" value="GCM"/>
    <property type="match status" value="1"/>
</dbReference>